<dbReference type="EMBL" id="JAPMOS010000008">
    <property type="protein sequence ID" value="KAJ4461226.1"/>
    <property type="molecule type" value="Genomic_DNA"/>
</dbReference>
<keyword evidence="4" id="KW-1185">Reference proteome</keyword>
<evidence type="ECO:0000313" key="4">
    <source>
        <dbReference type="Proteomes" id="UP001141327"/>
    </source>
</evidence>
<dbReference type="InterPro" id="IPR003812">
    <property type="entry name" value="Fido"/>
</dbReference>
<organism evidence="3 4">
    <name type="scientific">Paratrimastix pyriformis</name>
    <dbReference type="NCBI Taxonomy" id="342808"/>
    <lineage>
        <taxon>Eukaryota</taxon>
        <taxon>Metamonada</taxon>
        <taxon>Preaxostyla</taxon>
        <taxon>Paratrimastigidae</taxon>
        <taxon>Paratrimastix</taxon>
    </lineage>
</organism>
<evidence type="ECO:0000313" key="3">
    <source>
        <dbReference type="EMBL" id="KAJ4461226.1"/>
    </source>
</evidence>
<comment type="caution">
    <text evidence="3">The sequence shown here is derived from an EMBL/GenBank/DDBJ whole genome shotgun (WGS) entry which is preliminary data.</text>
</comment>
<dbReference type="Pfam" id="PF02661">
    <property type="entry name" value="Fic"/>
    <property type="match status" value="1"/>
</dbReference>
<reference evidence="3" key="1">
    <citation type="journal article" date="2022" name="bioRxiv">
        <title>Genomics of Preaxostyla Flagellates Illuminates Evolutionary Transitions and the Path Towards Mitochondrial Loss.</title>
        <authorList>
            <person name="Novak L.V.F."/>
            <person name="Treitli S.C."/>
            <person name="Pyrih J."/>
            <person name="Halakuc P."/>
            <person name="Pipaliya S.V."/>
            <person name="Vacek V."/>
            <person name="Brzon O."/>
            <person name="Soukal P."/>
            <person name="Eme L."/>
            <person name="Dacks J.B."/>
            <person name="Karnkowska A."/>
            <person name="Elias M."/>
            <person name="Hampl V."/>
        </authorList>
    </citation>
    <scope>NUCLEOTIDE SEQUENCE</scope>
    <source>
        <strain evidence="3">RCP-MX</strain>
    </source>
</reference>
<feature type="region of interest" description="Disordered" evidence="1">
    <location>
        <begin position="413"/>
        <end position="449"/>
    </location>
</feature>
<accession>A0ABQ8URZ6</accession>
<sequence>MRAYGTVEIAQESDRTEKLKKHLNCPVAHPTGGHQFLLSVIRMPVFVLEGSDGGGIRWNYLLILGAVELGAWFLPLPHTPKWVRLLLALAGVIAVFRWIKRRNTRQAQDISLHTLRSTPPPPNKEMIVHRLREETKALYRLENLDLAQMAEHIPEDGHLFAQHAKLFEIFVLPDAATRWADLSKRCAIIHGACPQPGLEQSFLSEMLAASNQIEGYRTDARETERALRHCLDLPGGSMQVSAPAFSLCQAYTQALGSSSHRELLEFANIVALNRTITGLPNPLRSRPEQFVIITGTPVLLAHPLEVRSLLNQLIDRTCALLDDPERDPVTVVINFHHAFTRIHPFVDGNGRLVRLLSHLLLARRGLVPLLIPATEGMAYKMGLQRWDEGSPVEFSMCIWDALDQMAARYPSFSPAPSPMPAAADNGPAEGSCIRARTSGSPRASAASPK</sequence>
<evidence type="ECO:0000259" key="2">
    <source>
        <dbReference type="PROSITE" id="PS51459"/>
    </source>
</evidence>
<dbReference type="PROSITE" id="PS51459">
    <property type="entry name" value="FIDO"/>
    <property type="match status" value="1"/>
</dbReference>
<dbReference type="PANTHER" id="PTHR13504">
    <property type="entry name" value="FIDO DOMAIN-CONTAINING PROTEIN DDB_G0283145"/>
    <property type="match status" value="1"/>
</dbReference>
<dbReference type="InterPro" id="IPR040198">
    <property type="entry name" value="Fido_containing"/>
</dbReference>
<dbReference type="Proteomes" id="UP001141327">
    <property type="component" value="Unassembled WGS sequence"/>
</dbReference>
<dbReference type="PANTHER" id="PTHR13504:SF38">
    <property type="entry name" value="FIDO DOMAIN-CONTAINING PROTEIN"/>
    <property type="match status" value="1"/>
</dbReference>
<dbReference type="Gene3D" id="1.10.3290.10">
    <property type="entry name" value="Fido-like domain"/>
    <property type="match status" value="1"/>
</dbReference>
<gene>
    <name evidence="3" type="ORF">PAPYR_2254</name>
</gene>
<protein>
    <recommendedName>
        <fullName evidence="2">Fido domain-containing protein</fullName>
    </recommendedName>
</protein>
<proteinExistence type="predicted"/>
<name>A0ABQ8URZ6_9EUKA</name>
<feature type="domain" description="Fido" evidence="2">
    <location>
        <begin position="264"/>
        <end position="400"/>
    </location>
</feature>
<dbReference type="InterPro" id="IPR036597">
    <property type="entry name" value="Fido-like_dom_sf"/>
</dbReference>
<dbReference type="SUPFAM" id="SSF140931">
    <property type="entry name" value="Fic-like"/>
    <property type="match status" value="1"/>
</dbReference>
<evidence type="ECO:0000256" key="1">
    <source>
        <dbReference type="SAM" id="MobiDB-lite"/>
    </source>
</evidence>